<accession>A0ABQ0LAJ9</accession>
<keyword evidence="2" id="KW-1185">Reference proteome</keyword>
<evidence type="ECO:0000313" key="1">
    <source>
        <dbReference type="EMBL" id="GAT48133.1"/>
    </source>
</evidence>
<reference evidence="1" key="1">
    <citation type="submission" date="2014-09" db="EMBL/GenBank/DDBJ databases">
        <title>Genome sequence of the luminous mushroom Mycena chlorophos for searching fungal bioluminescence genes.</title>
        <authorList>
            <person name="Tanaka Y."/>
            <person name="Kasuga D."/>
            <person name="Oba Y."/>
            <person name="Hase S."/>
            <person name="Sato K."/>
            <person name="Oba Y."/>
            <person name="Sakakibara Y."/>
        </authorList>
    </citation>
    <scope>NUCLEOTIDE SEQUENCE</scope>
</reference>
<evidence type="ECO:0000313" key="2">
    <source>
        <dbReference type="Proteomes" id="UP000815677"/>
    </source>
</evidence>
<organism evidence="1 2">
    <name type="scientific">Mycena chlorophos</name>
    <name type="common">Agaric fungus</name>
    <name type="synonym">Agaricus chlorophos</name>
    <dbReference type="NCBI Taxonomy" id="658473"/>
    <lineage>
        <taxon>Eukaryota</taxon>
        <taxon>Fungi</taxon>
        <taxon>Dikarya</taxon>
        <taxon>Basidiomycota</taxon>
        <taxon>Agaricomycotina</taxon>
        <taxon>Agaricomycetes</taxon>
        <taxon>Agaricomycetidae</taxon>
        <taxon>Agaricales</taxon>
        <taxon>Marasmiineae</taxon>
        <taxon>Mycenaceae</taxon>
        <taxon>Mycena</taxon>
    </lineage>
</organism>
<gene>
    <name evidence="1" type="ORF">MCHLO_05566</name>
</gene>
<evidence type="ECO:0008006" key="3">
    <source>
        <dbReference type="Google" id="ProtNLM"/>
    </source>
</evidence>
<dbReference type="Proteomes" id="UP000815677">
    <property type="component" value="Unassembled WGS sequence"/>
</dbReference>
<sequence length="310" mass="33834">MSHAAISSRRCSTTTPQGTENTFIRLDLANPPLHNVSPRTLCAMQFAAIITQQVLDNRKRRQAQLVQPRIQRVEEQPRSQPVQSIAISHGTGFTGFKLIDQTSSLMVGAIDDAKQISSPSAHPGQYHPEQSSRDVGRVYPLDGSRLWNPGCKDQEGTKRIDLTKRNDPNGTGNDGAAAFPAPSAYVCRMPCKRGSSLESRRGGCWLGGLCGHDRADCNIVLQIAGCPLAQMLFSASHASEGSELRCSSLARPSSRIPVYFPLPAVQNEFLGIITRAQDLNSLNLETIALRGSIAKLHANPLLGLHRPRWR</sequence>
<name>A0ABQ0LAJ9_MYCCL</name>
<protein>
    <recommendedName>
        <fullName evidence="3">CCHC-type domain-containing protein</fullName>
    </recommendedName>
</protein>
<dbReference type="EMBL" id="DF844271">
    <property type="protein sequence ID" value="GAT48133.1"/>
    <property type="molecule type" value="Genomic_DNA"/>
</dbReference>
<proteinExistence type="predicted"/>